<keyword evidence="5" id="KW-0963">Cytoplasm</keyword>
<evidence type="ECO:0000259" key="12">
    <source>
        <dbReference type="Pfam" id="PF25434"/>
    </source>
</evidence>
<keyword evidence="14" id="KW-1185">Reference proteome</keyword>
<reference evidence="13 14" key="1">
    <citation type="journal article" date="2016" name="Genome Biol. Evol.">
        <title>Gene Family Evolution Reflects Adaptation to Soil Environmental Stressors in the Genome of the Collembolan Orchesella cincta.</title>
        <authorList>
            <person name="Faddeeva-Vakhrusheva A."/>
            <person name="Derks M.F."/>
            <person name="Anvar S.Y."/>
            <person name="Agamennone V."/>
            <person name="Suring W."/>
            <person name="Smit S."/>
            <person name="van Straalen N.M."/>
            <person name="Roelofs D."/>
        </authorList>
    </citation>
    <scope>NUCLEOTIDE SEQUENCE [LARGE SCALE GENOMIC DNA]</scope>
    <source>
        <tissue evidence="13">Mixed pool</tissue>
    </source>
</reference>
<evidence type="ECO:0000256" key="10">
    <source>
        <dbReference type="ARBA" id="ARBA00023034"/>
    </source>
</evidence>
<dbReference type="GO" id="GO:0005509">
    <property type="term" value="F:calcium ion binding"/>
    <property type="evidence" value="ECO:0007669"/>
    <property type="project" value="TreeGrafter"/>
</dbReference>
<dbReference type="Pfam" id="PF25434">
    <property type="entry name" value="NUCB1_N"/>
    <property type="match status" value="1"/>
</dbReference>
<evidence type="ECO:0000256" key="8">
    <source>
        <dbReference type="ARBA" id="ARBA00022729"/>
    </source>
</evidence>
<dbReference type="Gene3D" id="1.10.238.10">
    <property type="entry name" value="EF-hand"/>
    <property type="match status" value="1"/>
</dbReference>
<keyword evidence="8" id="KW-0732">Signal</keyword>
<evidence type="ECO:0000256" key="3">
    <source>
        <dbReference type="ARBA" id="ARBA00004555"/>
    </source>
</evidence>
<dbReference type="PANTHER" id="PTHR19237">
    <property type="entry name" value="NUCLEOBINDIN"/>
    <property type="match status" value="1"/>
</dbReference>
<keyword evidence="6" id="KW-0964">Secreted</keyword>
<dbReference type="GO" id="GO:0005794">
    <property type="term" value="C:Golgi apparatus"/>
    <property type="evidence" value="ECO:0007669"/>
    <property type="project" value="UniProtKB-SubCell"/>
</dbReference>
<dbReference type="InterPro" id="IPR011992">
    <property type="entry name" value="EF-hand-dom_pair"/>
</dbReference>
<dbReference type="GO" id="GO:0016020">
    <property type="term" value="C:membrane"/>
    <property type="evidence" value="ECO:0007669"/>
    <property type="project" value="UniProtKB-SubCell"/>
</dbReference>
<dbReference type="OMA" id="KHADHPR"/>
<dbReference type="SUPFAM" id="SSF47473">
    <property type="entry name" value="EF-hand"/>
    <property type="match status" value="1"/>
</dbReference>
<dbReference type="AlphaFoldDB" id="A0A1D2NKG0"/>
<evidence type="ECO:0000256" key="7">
    <source>
        <dbReference type="ARBA" id="ARBA00022553"/>
    </source>
</evidence>
<dbReference type="InterPro" id="IPR040250">
    <property type="entry name" value="Nucleobindin"/>
</dbReference>
<dbReference type="OrthoDB" id="5982823at2759"/>
<sequence>MAKIAALVLNWSIILTIAISSYFATALDNLKERTNKPQNERLNVNGIINELDYKNYLAEVVELLRSDDKFNPKHFSDMNVIGLKSGNFAKHLRGLPRDIRSKLDEAKRLELDRIRKLGEELLKRGHKESEVQKQVKRKSRHLDIDQISTFDKEDLRRLIVQTNEEIAYVDKLRKETFKIYEMQKQLEFEELMKRLSPEMKKKVEKNVYDLYLRHRRAKPIHMPGSKIHLLTVWEEHDRMSKENFNAETFFRLHDLDNNGLWDEPEINILNNKEASPHYDKNEKDFDPKEKQEEIDRMREYTFGEMDKDVDHLVSLDEFIEYSKSIAFENKKYWDPLGNSPFATDEEYAKHVTEHQAETVRMIEAGLIKLPLSGIVTHEDINDHYLATNTADALKLNQL</sequence>
<evidence type="ECO:0000256" key="1">
    <source>
        <dbReference type="ARBA" id="ARBA00004370"/>
    </source>
</evidence>
<evidence type="ECO:0000256" key="9">
    <source>
        <dbReference type="ARBA" id="ARBA00022737"/>
    </source>
</evidence>
<organism evidence="13 14">
    <name type="scientific">Orchesella cincta</name>
    <name type="common">Springtail</name>
    <name type="synonym">Podura cincta</name>
    <dbReference type="NCBI Taxonomy" id="48709"/>
    <lineage>
        <taxon>Eukaryota</taxon>
        <taxon>Metazoa</taxon>
        <taxon>Ecdysozoa</taxon>
        <taxon>Arthropoda</taxon>
        <taxon>Hexapoda</taxon>
        <taxon>Collembola</taxon>
        <taxon>Entomobryomorpha</taxon>
        <taxon>Entomobryoidea</taxon>
        <taxon>Orchesellidae</taxon>
        <taxon>Orchesellinae</taxon>
        <taxon>Orchesella</taxon>
    </lineage>
</organism>
<evidence type="ECO:0000256" key="5">
    <source>
        <dbReference type="ARBA" id="ARBA00022490"/>
    </source>
</evidence>
<dbReference type="Proteomes" id="UP000094527">
    <property type="component" value="Unassembled WGS sequence"/>
</dbReference>
<proteinExistence type="predicted"/>
<dbReference type="EMBL" id="LJIJ01000017">
    <property type="protein sequence ID" value="ODN05763.1"/>
    <property type="molecule type" value="Genomic_DNA"/>
</dbReference>
<evidence type="ECO:0000256" key="6">
    <source>
        <dbReference type="ARBA" id="ARBA00022525"/>
    </source>
</evidence>
<protein>
    <submittedName>
        <fullName evidence="13">Nucleobindin-1</fullName>
    </submittedName>
</protein>
<feature type="domain" description="NUCB1-like N-terminal" evidence="12">
    <location>
        <begin position="31"/>
        <end position="162"/>
    </location>
</feature>
<dbReference type="GO" id="GO:0005793">
    <property type="term" value="C:endoplasmic reticulum-Golgi intermediate compartment"/>
    <property type="evidence" value="ECO:0007669"/>
    <property type="project" value="TreeGrafter"/>
</dbReference>
<dbReference type="PANTHER" id="PTHR19237:SF20">
    <property type="entry name" value="NUCLEOBINDIN 1"/>
    <property type="match status" value="1"/>
</dbReference>
<keyword evidence="10" id="KW-0333">Golgi apparatus</keyword>
<dbReference type="InterPro" id="IPR057576">
    <property type="entry name" value="NUCB1_N"/>
</dbReference>
<evidence type="ECO:0000313" key="13">
    <source>
        <dbReference type="EMBL" id="ODN05763.1"/>
    </source>
</evidence>
<evidence type="ECO:0000256" key="2">
    <source>
        <dbReference type="ARBA" id="ARBA00004496"/>
    </source>
</evidence>
<keyword evidence="9" id="KW-0677">Repeat</keyword>
<dbReference type="STRING" id="48709.A0A1D2NKG0"/>
<evidence type="ECO:0000256" key="4">
    <source>
        <dbReference type="ARBA" id="ARBA00004613"/>
    </source>
</evidence>
<comment type="caution">
    <text evidence="13">The sequence shown here is derived from an EMBL/GenBank/DDBJ whole genome shotgun (WGS) entry which is preliminary data.</text>
</comment>
<keyword evidence="7" id="KW-0597">Phosphoprotein</keyword>
<evidence type="ECO:0000256" key="11">
    <source>
        <dbReference type="ARBA" id="ARBA00023136"/>
    </source>
</evidence>
<gene>
    <name evidence="13" type="ORF">Ocin01_00953</name>
</gene>
<keyword evidence="11" id="KW-0472">Membrane</keyword>
<dbReference type="GO" id="GO:0070062">
    <property type="term" value="C:extracellular exosome"/>
    <property type="evidence" value="ECO:0007669"/>
    <property type="project" value="TreeGrafter"/>
</dbReference>
<comment type="subcellular location">
    <subcellularLocation>
        <location evidence="2">Cytoplasm</location>
    </subcellularLocation>
    <subcellularLocation>
        <location evidence="3">Golgi apparatus</location>
    </subcellularLocation>
    <subcellularLocation>
        <location evidence="1">Membrane</location>
    </subcellularLocation>
    <subcellularLocation>
        <location evidence="4">Secreted</location>
    </subcellularLocation>
</comment>
<accession>A0A1D2NKG0</accession>
<evidence type="ECO:0000313" key="14">
    <source>
        <dbReference type="Proteomes" id="UP000094527"/>
    </source>
</evidence>
<name>A0A1D2NKG0_ORCCI</name>